<name>A0A9W9IXI1_9EURO</name>
<keyword evidence="1" id="KW-1133">Transmembrane helix</keyword>
<reference evidence="2" key="1">
    <citation type="submission" date="2022-11" db="EMBL/GenBank/DDBJ databases">
        <authorList>
            <person name="Petersen C."/>
        </authorList>
    </citation>
    <scope>NUCLEOTIDE SEQUENCE</scope>
    <source>
        <strain evidence="2">IBT 16849</strain>
    </source>
</reference>
<feature type="transmembrane region" description="Helical" evidence="1">
    <location>
        <begin position="39"/>
        <end position="58"/>
    </location>
</feature>
<sequence>MEGMDHGSSEASCKISMLFNFHTIDACFLSTGWQIKNNGMFAATCIGTILLVVLVEFFRRIGREYDNFLTRQFERQAAHSTFAKKFESARTAVTFRATPLQQLTSWLLYIFDPLQKFPILMNLGATPPFHPDMNSSEDAQDLEQRFNEVHKHFTATLKTIMHTIQQDGFCMENCWEICDQLDLLDSLLGDMEEIGPEMALGTPQRAFLHGLPRFYFLDKFQFDCRGVQTGLDDIRGILAECFYDDCAQVACIGLEGLLARLPF</sequence>
<gene>
    <name evidence="2" type="ORF">N7472_010582</name>
</gene>
<proteinExistence type="predicted"/>
<evidence type="ECO:0000256" key="1">
    <source>
        <dbReference type="SAM" id="Phobius"/>
    </source>
</evidence>
<protein>
    <recommendedName>
        <fullName evidence="4">Copper transporter</fullName>
    </recommendedName>
</protein>
<keyword evidence="1" id="KW-0812">Transmembrane</keyword>
<comment type="caution">
    <text evidence="2">The sequence shown here is derived from an EMBL/GenBank/DDBJ whole genome shotgun (WGS) entry which is preliminary data.</text>
</comment>
<dbReference type="InterPro" id="IPR046189">
    <property type="entry name" value="DUF6217"/>
</dbReference>
<reference evidence="2" key="2">
    <citation type="journal article" date="2023" name="IMA Fungus">
        <title>Comparative genomic study of the Penicillium genus elucidates a diverse pangenome and 15 lateral gene transfer events.</title>
        <authorList>
            <person name="Petersen C."/>
            <person name="Sorensen T."/>
            <person name="Nielsen M.R."/>
            <person name="Sondergaard T.E."/>
            <person name="Sorensen J.L."/>
            <person name="Fitzpatrick D.A."/>
            <person name="Frisvad J.C."/>
            <person name="Nielsen K.L."/>
        </authorList>
    </citation>
    <scope>NUCLEOTIDE SEQUENCE</scope>
    <source>
        <strain evidence="2">IBT 16849</strain>
    </source>
</reference>
<dbReference type="GO" id="GO:0016020">
    <property type="term" value="C:membrane"/>
    <property type="evidence" value="ECO:0007669"/>
    <property type="project" value="UniProtKB-SubCell"/>
</dbReference>
<evidence type="ECO:0000313" key="3">
    <source>
        <dbReference type="Proteomes" id="UP001150879"/>
    </source>
</evidence>
<organism evidence="2 3">
    <name type="scientific">Penicillium cf. griseofulvum</name>
    <dbReference type="NCBI Taxonomy" id="2972120"/>
    <lineage>
        <taxon>Eukaryota</taxon>
        <taxon>Fungi</taxon>
        <taxon>Dikarya</taxon>
        <taxon>Ascomycota</taxon>
        <taxon>Pezizomycotina</taxon>
        <taxon>Eurotiomycetes</taxon>
        <taxon>Eurotiomycetidae</taxon>
        <taxon>Eurotiales</taxon>
        <taxon>Aspergillaceae</taxon>
        <taxon>Penicillium</taxon>
    </lineage>
</organism>
<dbReference type="EMBL" id="JAPQKP010000006">
    <property type="protein sequence ID" value="KAJ5185742.1"/>
    <property type="molecule type" value="Genomic_DNA"/>
</dbReference>
<dbReference type="OrthoDB" id="4270318at2759"/>
<evidence type="ECO:0008006" key="4">
    <source>
        <dbReference type="Google" id="ProtNLM"/>
    </source>
</evidence>
<dbReference type="Proteomes" id="UP001150879">
    <property type="component" value="Unassembled WGS sequence"/>
</dbReference>
<dbReference type="GO" id="GO:0005375">
    <property type="term" value="F:copper ion transmembrane transporter activity"/>
    <property type="evidence" value="ECO:0007669"/>
    <property type="project" value="UniProtKB-UniRule"/>
</dbReference>
<dbReference type="Pfam" id="PF19724">
    <property type="entry name" value="DUF6217"/>
    <property type="match status" value="1"/>
</dbReference>
<evidence type="ECO:0000313" key="2">
    <source>
        <dbReference type="EMBL" id="KAJ5185742.1"/>
    </source>
</evidence>
<keyword evidence="3" id="KW-1185">Reference proteome</keyword>
<keyword evidence="1" id="KW-0472">Membrane</keyword>
<dbReference type="AlphaFoldDB" id="A0A9W9IXI1"/>
<accession>A0A9W9IXI1</accession>